<evidence type="ECO:0000256" key="3">
    <source>
        <dbReference type="ARBA" id="ARBA00022840"/>
    </source>
</evidence>
<dbReference type="Pfam" id="PF13535">
    <property type="entry name" value="ATP-grasp_4"/>
    <property type="match status" value="1"/>
</dbReference>
<dbReference type="InterPro" id="IPR011761">
    <property type="entry name" value="ATP-grasp"/>
</dbReference>
<dbReference type="Gene3D" id="3.30.470.20">
    <property type="entry name" value="ATP-grasp fold, B domain"/>
    <property type="match status" value="1"/>
</dbReference>
<evidence type="ECO:0000313" key="7">
    <source>
        <dbReference type="EMBL" id="GGU16459.1"/>
    </source>
</evidence>
<dbReference type="EMBL" id="BMRE01000001">
    <property type="protein sequence ID" value="GGU16459.1"/>
    <property type="molecule type" value="Genomic_DNA"/>
</dbReference>
<feature type="compositionally biased region" description="Low complexity" evidence="5">
    <location>
        <begin position="409"/>
        <end position="424"/>
    </location>
</feature>
<feature type="domain" description="ATP-grasp" evidence="6">
    <location>
        <begin position="118"/>
        <end position="316"/>
    </location>
</feature>
<dbReference type="PANTHER" id="PTHR43585">
    <property type="entry name" value="FUMIPYRROLE BIOSYNTHESIS PROTEIN C"/>
    <property type="match status" value="1"/>
</dbReference>
<keyword evidence="3 4" id="KW-0067">ATP-binding</keyword>
<keyword evidence="2 4" id="KW-0547">Nucleotide-binding</keyword>
<name>A0ABQ2UAL2_9PSEU</name>
<gene>
    <name evidence="7" type="ORF">GCM10010178_05170</name>
</gene>
<protein>
    <submittedName>
        <fullName evidence="7">Carboxylase</fullName>
    </submittedName>
</protein>
<proteinExistence type="predicted"/>
<dbReference type="SUPFAM" id="SSF56059">
    <property type="entry name" value="Glutathione synthetase ATP-binding domain-like"/>
    <property type="match status" value="1"/>
</dbReference>
<comment type="caution">
    <text evidence="7">The sequence shown here is derived from an EMBL/GenBank/DDBJ whole genome shotgun (WGS) entry which is preliminary data.</text>
</comment>
<dbReference type="RefSeq" id="WP_189251845.1">
    <property type="nucleotide sequence ID" value="NZ_BMRE01000001.1"/>
</dbReference>
<accession>A0ABQ2UAL2</accession>
<feature type="region of interest" description="Disordered" evidence="5">
    <location>
        <begin position="407"/>
        <end position="430"/>
    </location>
</feature>
<evidence type="ECO:0000256" key="5">
    <source>
        <dbReference type="SAM" id="MobiDB-lite"/>
    </source>
</evidence>
<evidence type="ECO:0000256" key="2">
    <source>
        <dbReference type="ARBA" id="ARBA00022741"/>
    </source>
</evidence>
<dbReference type="Gene3D" id="3.40.50.20">
    <property type="match status" value="1"/>
</dbReference>
<reference evidence="8" key="1">
    <citation type="journal article" date="2019" name="Int. J. Syst. Evol. Microbiol.">
        <title>The Global Catalogue of Microorganisms (GCM) 10K type strain sequencing project: providing services to taxonomists for standard genome sequencing and annotation.</title>
        <authorList>
            <consortium name="The Broad Institute Genomics Platform"/>
            <consortium name="The Broad Institute Genome Sequencing Center for Infectious Disease"/>
            <person name="Wu L."/>
            <person name="Ma J."/>
        </authorList>
    </citation>
    <scope>NUCLEOTIDE SEQUENCE [LARGE SCALE GENOMIC DNA]</scope>
    <source>
        <strain evidence="8">JCM 3296</strain>
    </source>
</reference>
<sequence length="430" mass="46073">MSNPAILVIGSGLKVYREYLVAPIARRAKAAGIDLVLINNLKPTWQRQYFDEIIVANVFDSETMGRAAREVVAHRTVVGLMCWDEPLVLDAGLLAAEFGVPGLSAAGVRGCRDKERTRAVLTAAGLHQPGFELTTTVEQARAAAERIGYPVVIKPRAMGASIGVVFTTTESELDEAFHTALAASQVDPGPYRASAIVERYAPGQEISVDGAVHKGEYLPMFLARKHSSDHPYFEEVGHVVDANDPLLDDQDLMRHLAQAHEALGIENGITHAEVRLTDRGPLIIEINGRLGGDLIPFLGRTATGVEPGEVLFDVTIGQRPDITPKHRRVAGIRFGIPEQDCVLKSITLPTAAPGLVAASPMCEPGTTLRLPPGGYLARHSFVVCEADDPRTCDERLTAAADLVELETEPAGPADPGAPFAMPAGLLDVDE</sequence>
<keyword evidence="1" id="KW-0436">Ligase</keyword>
<evidence type="ECO:0000313" key="8">
    <source>
        <dbReference type="Proteomes" id="UP000649573"/>
    </source>
</evidence>
<evidence type="ECO:0000259" key="6">
    <source>
        <dbReference type="PROSITE" id="PS50975"/>
    </source>
</evidence>
<dbReference type="InterPro" id="IPR052032">
    <property type="entry name" value="ATP-dep_AA_Ligase"/>
</dbReference>
<evidence type="ECO:0000256" key="4">
    <source>
        <dbReference type="PROSITE-ProRule" id="PRU00409"/>
    </source>
</evidence>
<organism evidence="7 8">
    <name type="scientific">Lentzea flava</name>
    <dbReference type="NCBI Taxonomy" id="103732"/>
    <lineage>
        <taxon>Bacteria</taxon>
        <taxon>Bacillati</taxon>
        <taxon>Actinomycetota</taxon>
        <taxon>Actinomycetes</taxon>
        <taxon>Pseudonocardiales</taxon>
        <taxon>Pseudonocardiaceae</taxon>
        <taxon>Lentzea</taxon>
    </lineage>
</organism>
<keyword evidence="8" id="KW-1185">Reference proteome</keyword>
<dbReference type="PANTHER" id="PTHR43585:SF2">
    <property type="entry name" value="ATP-GRASP ENZYME FSQD"/>
    <property type="match status" value="1"/>
</dbReference>
<dbReference type="SMART" id="SM01209">
    <property type="entry name" value="GARS_A"/>
    <property type="match status" value="1"/>
</dbReference>
<evidence type="ECO:0000256" key="1">
    <source>
        <dbReference type="ARBA" id="ARBA00022598"/>
    </source>
</evidence>
<dbReference type="PROSITE" id="PS50975">
    <property type="entry name" value="ATP_GRASP"/>
    <property type="match status" value="1"/>
</dbReference>
<dbReference type="Proteomes" id="UP000649573">
    <property type="component" value="Unassembled WGS sequence"/>
</dbReference>